<protein>
    <recommendedName>
        <fullName evidence="10">CBM6 domain-containing protein</fullName>
    </recommendedName>
</protein>
<dbReference type="InterPro" id="IPR005084">
    <property type="entry name" value="CBM6"/>
</dbReference>
<dbReference type="CDD" id="cd04084">
    <property type="entry name" value="CBM6_xylanase-like"/>
    <property type="match status" value="1"/>
</dbReference>
<evidence type="ECO:0000313" key="12">
    <source>
        <dbReference type="Proteomes" id="UP000184356"/>
    </source>
</evidence>
<dbReference type="InterPro" id="IPR023296">
    <property type="entry name" value="Glyco_hydro_beta-prop_sf"/>
</dbReference>
<dbReference type="Gene3D" id="2.115.10.20">
    <property type="entry name" value="Glycosyl hydrolase domain, family 43"/>
    <property type="match status" value="1"/>
</dbReference>
<dbReference type="STRING" id="1036612.A0A1L9TX94"/>
<feature type="domain" description="CBM6" evidence="10">
    <location>
        <begin position="331"/>
        <end position="454"/>
    </location>
</feature>
<dbReference type="SUPFAM" id="SSF49785">
    <property type="entry name" value="Galactose-binding domain-like"/>
    <property type="match status" value="1"/>
</dbReference>
<keyword evidence="4" id="KW-0119">Carbohydrate metabolism</keyword>
<evidence type="ECO:0000256" key="2">
    <source>
        <dbReference type="ARBA" id="ARBA00022729"/>
    </source>
</evidence>
<keyword evidence="3 8" id="KW-0378">Hydrolase</keyword>
<feature type="signal peptide" evidence="9">
    <location>
        <begin position="1"/>
        <end position="28"/>
    </location>
</feature>
<evidence type="ECO:0000256" key="9">
    <source>
        <dbReference type="SAM" id="SignalP"/>
    </source>
</evidence>
<dbReference type="Pfam" id="PF04616">
    <property type="entry name" value="Glyco_hydro_43"/>
    <property type="match status" value="1"/>
</dbReference>
<evidence type="ECO:0000256" key="3">
    <source>
        <dbReference type="ARBA" id="ARBA00022801"/>
    </source>
</evidence>
<dbReference type="GO" id="GO:0004553">
    <property type="term" value="F:hydrolase activity, hydrolyzing O-glycosyl compounds"/>
    <property type="evidence" value="ECO:0007669"/>
    <property type="project" value="InterPro"/>
</dbReference>
<dbReference type="InterPro" id="IPR006710">
    <property type="entry name" value="Glyco_hydro_43"/>
</dbReference>
<feature type="active site" description="Proton acceptor" evidence="6">
    <location>
        <position position="40"/>
    </location>
</feature>
<evidence type="ECO:0000256" key="5">
    <source>
        <dbReference type="ARBA" id="ARBA00023295"/>
    </source>
</evidence>
<sequence length="454" mass="49943">MQLKIPSLLSLSTLLLLLHGHNINSASAENPIVQNIYTADPAPVVHNNRVYIFTGHDEDNSTTYNMLEWRLFSSSDMANWQHHRTPMSLETFSWVSAQAWAGQVIPRNGKFYFYVPVRNGDTDKMAIGVGVADTIEGPYEDAIGEPLLENNEIDPTVFIDDDGQAYLYWGNPNLWYVKLNEDMVSYSGEITQVDLTVEGFGTRPEATEERPTAFEEAPWLYKREGLYYMIYAGTCCPENIQYSTGPSATGPWSYGGVVMESEGASFTNHPGIVEYGNTSYFAYHNGALPGGSGYTRSVAVESFEYNEDGSIPVLQMTAEGPEQVGALDPYVRQEAETMAWSEGIETEECSEGGLDVCEISNGDYIKVRGVAFGDGAESFSAGVASATDGGDIELRLDSEDGLLIGTCTVVGTGGWQEWTTVSCPVTEATGTHDLFFKFVGADDALFNFDWWQFE</sequence>
<evidence type="ECO:0000256" key="1">
    <source>
        <dbReference type="ARBA" id="ARBA00009865"/>
    </source>
</evidence>
<dbReference type="InterPro" id="IPR006584">
    <property type="entry name" value="Cellulose-bd_IV"/>
</dbReference>
<feature type="chain" id="PRO_5012860696" description="CBM6 domain-containing protein" evidence="9">
    <location>
        <begin position="29"/>
        <end position="454"/>
    </location>
</feature>
<evidence type="ECO:0000256" key="7">
    <source>
        <dbReference type="PIRSR" id="PIRSR606710-2"/>
    </source>
</evidence>
<dbReference type="GO" id="GO:0030246">
    <property type="term" value="F:carbohydrate binding"/>
    <property type="evidence" value="ECO:0007669"/>
    <property type="project" value="InterPro"/>
</dbReference>
<evidence type="ECO:0000256" key="6">
    <source>
        <dbReference type="PIRSR" id="PIRSR606710-1"/>
    </source>
</evidence>
<evidence type="ECO:0000259" key="10">
    <source>
        <dbReference type="PROSITE" id="PS51175"/>
    </source>
</evidence>
<accession>A0A1L9TX94</accession>
<dbReference type="GeneID" id="63764785"/>
<dbReference type="SUPFAM" id="SSF75005">
    <property type="entry name" value="Arabinanase/levansucrase/invertase"/>
    <property type="match status" value="1"/>
</dbReference>
<keyword evidence="5 8" id="KW-0326">Glycosidase</keyword>
<feature type="active site" description="Proton donor" evidence="6">
    <location>
        <position position="216"/>
    </location>
</feature>
<feature type="site" description="Important for catalytic activity, responsible for pKa modulation of the active site Glu and correct orientation of both the proton donor and substrate" evidence="7">
    <location>
        <position position="154"/>
    </location>
</feature>
<dbReference type="RefSeq" id="XP_040707794.1">
    <property type="nucleotide sequence ID" value="XM_040848712.1"/>
</dbReference>
<dbReference type="Gene3D" id="2.60.120.260">
    <property type="entry name" value="Galactose-binding domain-like"/>
    <property type="match status" value="1"/>
</dbReference>
<gene>
    <name evidence="11" type="ORF">ASPSYDRAFT_53589</name>
</gene>
<dbReference type="AlphaFoldDB" id="A0A1L9TX94"/>
<evidence type="ECO:0000256" key="4">
    <source>
        <dbReference type="ARBA" id="ARBA00023277"/>
    </source>
</evidence>
<dbReference type="Pfam" id="PF03422">
    <property type="entry name" value="CBM_6"/>
    <property type="match status" value="1"/>
</dbReference>
<dbReference type="PROSITE" id="PS51175">
    <property type="entry name" value="CBM6"/>
    <property type="match status" value="1"/>
</dbReference>
<dbReference type="GO" id="GO:0005975">
    <property type="term" value="P:carbohydrate metabolic process"/>
    <property type="evidence" value="ECO:0007669"/>
    <property type="project" value="InterPro"/>
</dbReference>
<dbReference type="Proteomes" id="UP000184356">
    <property type="component" value="Unassembled WGS sequence"/>
</dbReference>
<dbReference type="VEuPathDB" id="FungiDB:ASPSYDRAFT_53589"/>
<dbReference type="OrthoDB" id="5211809at2759"/>
<reference evidence="12" key="1">
    <citation type="journal article" date="2017" name="Genome Biol.">
        <title>Comparative genomics reveals high biological diversity and specific adaptations in the industrially and medically important fungal genus Aspergillus.</title>
        <authorList>
            <person name="de Vries R.P."/>
            <person name="Riley R."/>
            <person name="Wiebenga A."/>
            <person name="Aguilar-Osorio G."/>
            <person name="Amillis S."/>
            <person name="Uchima C.A."/>
            <person name="Anderluh G."/>
            <person name="Asadollahi M."/>
            <person name="Askin M."/>
            <person name="Barry K."/>
            <person name="Battaglia E."/>
            <person name="Bayram O."/>
            <person name="Benocci T."/>
            <person name="Braus-Stromeyer S.A."/>
            <person name="Caldana C."/>
            <person name="Canovas D."/>
            <person name="Cerqueira G.C."/>
            <person name="Chen F."/>
            <person name="Chen W."/>
            <person name="Choi C."/>
            <person name="Clum A."/>
            <person name="Dos Santos R.A."/>
            <person name="Damasio A.R."/>
            <person name="Diallinas G."/>
            <person name="Emri T."/>
            <person name="Fekete E."/>
            <person name="Flipphi M."/>
            <person name="Freyberg S."/>
            <person name="Gallo A."/>
            <person name="Gournas C."/>
            <person name="Habgood R."/>
            <person name="Hainaut M."/>
            <person name="Harispe M.L."/>
            <person name="Henrissat B."/>
            <person name="Hilden K.S."/>
            <person name="Hope R."/>
            <person name="Hossain A."/>
            <person name="Karabika E."/>
            <person name="Karaffa L."/>
            <person name="Karanyi Z."/>
            <person name="Krasevec N."/>
            <person name="Kuo A."/>
            <person name="Kusch H."/>
            <person name="LaButti K."/>
            <person name="Lagendijk E.L."/>
            <person name="Lapidus A."/>
            <person name="Levasseur A."/>
            <person name="Lindquist E."/>
            <person name="Lipzen A."/>
            <person name="Logrieco A.F."/>
            <person name="MacCabe A."/>
            <person name="Maekelae M.R."/>
            <person name="Malavazi I."/>
            <person name="Melin P."/>
            <person name="Meyer V."/>
            <person name="Mielnichuk N."/>
            <person name="Miskei M."/>
            <person name="Molnar A.P."/>
            <person name="Mule G."/>
            <person name="Ngan C.Y."/>
            <person name="Orejas M."/>
            <person name="Orosz E."/>
            <person name="Ouedraogo J.P."/>
            <person name="Overkamp K.M."/>
            <person name="Park H.-S."/>
            <person name="Perrone G."/>
            <person name="Piumi F."/>
            <person name="Punt P.J."/>
            <person name="Ram A.F."/>
            <person name="Ramon A."/>
            <person name="Rauscher S."/>
            <person name="Record E."/>
            <person name="Riano-Pachon D.M."/>
            <person name="Robert V."/>
            <person name="Roehrig J."/>
            <person name="Ruller R."/>
            <person name="Salamov A."/>
            <person name="Salih N.S."/>
            <person name="Samson R.A."/>
            <person name="Sandor E."/>
            <person name="Sanguinetti M."/>
            <person name="Schuetze T."/>
            <person name="Sepcic K."/>
            <person name="Shelest E."/>
            <person name="Sherlock G."/>
            <person name="Sophianopoulou V."/>
            <person name="Squina F.M."/>
            <person name="Sun H."/>
            <person name="Susca A."/>
            <person name="Todd R.B."/>
            <person name="Tsang A."/>
            <person name="Unkles S.E."/>
            <person name="van de Wiele N."/>
            <person name="van Rossen-Uffink D."/>
            <person name="Oliveira J.V."/>
            <person name="Vesth T.C."/>
            <person name="Visser J."/>
            <person name="Yu J.-H."/>
            <person name="Zhou M."/>
            <person name="Andersen M.R."/>
            <person name="Archer D.B."/>
            <person name="Baker S.E."/>
            <person name="Benoit I."/>
            <person name="Brakhage A.A."/>
            <person name="Braus G.H."/>
            <person name="Fischer R."/>
            <person name="Frisvad J.C."/>
            <person name="Goldman G.H."/>
            <person name="Houbraken J."/>
            <person name="Oakley B."/>
            <person name="Pocsi I."/>
            <person name="Scazzocchio C."/>
            <person name="Seiboth B."/>
            <person name="vanKuyk P.A."/>
            <person name="Wortman J."/>
            <person name="Dyer P.S."/>
            <person name="Grigoriev I.V."/>
        </authorList>
    </citation>
    <scope>NUCLEOTIDE SEQUENCE [LARGE SCALE GENOMIC DNA]</scope>
    <source>
        <strain evidence="12">CBS 593.65</strain>
    </source>
</reference>
<comment type="similarity">
    <text evidence="1 8">Belongs to the glycosyl hydrolase 43 family.</text>
</comment>
<evidence type="ECO:0000313" key="11">
    <source>
        <dbReference type="EMBL" id="OJJ63988.1"/>
    </source>
</evidence>
<dbReference type="EMBL" id="KV878582">
    <property type="protein sequence ID" value="OJJ63988.1"/>
    <property type="molecule type" value="Genomic_DNA"/>
</dbReference>
<dbReference type="PANTHER" id="PTHR43772">
    <property type="entry name" value="ENDO-1,4-BETA-XYLANASE"/>
    <property type="match status" value="1"/>
</dbReference>
<keyword evidence="2 9" id="KW-0732">Signal</keyword>
<evidence type="ECO:0000256" key="8">
    <source>
        <dbReference type="RuleBase" id="RU361187"/>
    </source>
</evidence>
<dbReference type="CDD" id="cd18618">
    <property type="entry name" value="GH43_Xsa43E-like"/>
    <property type="match status" value="1"/>
</dbReference>
<dbReference type="PANTHER" id="PTHR43772:SF2">
    <property type="entry name" value="PUTATIVE (AFU_ORTHOLOGUE AFUA_2G04480)-RELATED"/>
    <property type="match status" value="1"/>
</dbReference>
<dbReference type="InterPro" id="IPR052176">
    <property type="entry name" value="Glycosyl_Hydrlase_43_Enz"/>
</dbReference>
<organism evidence="11 12">
    <name type="scientific">Aspergillus sydowii CBS 593.65</name>
    <dbReference type="NCBI Taxonomy" id="1036612"/>
    <lineage>
        <taxon>Eukaryota</taxon>
        <taxon>Fungi</taxon>
        <taxon>Dikarya</taxon>
        <taxon>Ascomycota</taxon>
        <taxon>Pezizomycotina</taxon>
        <taxon>Eurotiomycetes</taxon>
        <taxon>Eurotiomycetidae</taxon>
        <taxon>Eurotiales</taxon>
        <taxon>Aspergillaceae</taxon>
        <taxon>Aspergillus</taxon>
        <taxon>Aspergillus subgen. Nidulantes</taxon>
    </lineage>
</organism>
<name>A0A1L9TX94_9EURO</name>
<dbReference type="InterPro" id="IPR008979">
    <property type="entry name" value="Galactose-bd-like_sf"/>
</dbReference>
<keyword evidence="12" id="KW-1185">Reference proteome</keyword>
<proteinExistence type="inferred from homology"/>
<dbReference type="SMART" id="SM00606">
    <property type="entry name" value="CBD_IV"/>
    <property type="match status" value="1"/>
</dbReference>